<keyword evidence="3" id="KW-0813">Transport</keyword>
<organism evidence="8 9">
    <name type="scientific">Tilletia horrida</name>
    <dbReference type="NCBI Taxonomy" id="155126"/>
    <lineage>
        <taxon>Eukaryota</taxon>
        <taxon>Fungi</taxon>
        <taxon>Dikarya</taxon>
        <taxon>Basidiomycota</taxon>
        <taxon>Ustilaginomycotina</taxon>
        <taxon>Exobasidiomycetes</taxon>
        <taxon>Tilletiales</taxon>
        <taxon>Tilletiaceae</taxon>
        <taxon>Tilletia</taxon>
    </lineage>
</organism>
<sequence length="1375" mass="150434">MKKIRKIRAEGRSVVMMSTRTWLSACTSTTSRGTPALSSPTRAYNPVIDKVQTLLFVRCATEFADTVYATSAASAAAAGEAIARPDTPTQATTTATPLDRKRPPPQSTSRPVGSYRGRRAHHTERPQSVLFVPNTNQLALVRDEPNAEPTLALAEAEHSTLSATTSRGSRYIANPHSPFRPIFEPIGVDEFGQYQYRVADLELAALADAFASFEAQHSIFSYNMDESQRVLAEARNVIKVQLVQMKRCLDSDQLMDALKAASLMLSELRTSALTPKSYYELYMAAFDALRHLSIYLYDAHTSGRHHLADLYELVQYAGNIVPRLYLMITVGSVYMSIPDAPIKEIMKDLMEMSRGVQHPTRGLFLRHYLSGATRDYLPIGQGTGPGGNLQDSIGFVLTNFIEMNKLWVRLQHQGHSREREKREMERKELRILVGTNLVRLSQLEGVDLDMYRRTILPSILEQVVNCKDVIAQEYLMEVVIQVFPDEFHLRTLSPFLSACAQLHPKVNIKQIVIALIDRLAAYAAREAENDSAEEVKRQEEEAARQLAEKTRQMRLTGQSAGPGAVWDEVKAEGDPKAAAASDDVAEQKLTQEKAAPKPAPSAVPDDGPPPPALEPSGFEADPNSAAAPSIATHSSTIDPAFNAVPEGMDDGEAWGGGSSNAADSDTAGWGSSSRPSTDATTVAEEEGTGGQEMRTDAITKRPDAEDAVNGASEEATAAAAQNGSAPVQNGDEAKQMPAAPEQTAPPAAERQVVGPPPAEQPVRKFRGIPENLRLFEVFWEQIVQLIRARPDLSIQDITALLVSLTNLSLSCYPHQLHYVDQLLGFAREKMSEFEQSPDLHSQTTMSNLNSLLLSPIQNYTTVLTLLALPNYTVLLNAQSYATRKSIAQAVVTSVLKNETVMTTPEDVNGVLELCSTLVSDQKDAGMSMAHHHYGHMGGGYDPRGGGPYGNPYGYNQDPRFAQGPYGHRGGRGHPGMMGGGHGGSYDLEEVAEEQGLIARMVHLFRSEDLETQFSLLQTARKHFMEGGDRIRYTLPPLVFAAVKLARRYKIREVAEDDWSNKMLTLYKFVHQVISVLYNKIESSDLCLRLFLLSAQSADETGFEELAYEFYVQSFTIYEESISESRAQLHAISLIIATLQTARAFGPDNYDTLITKAALHGAKLLKKPHQASAVMLASHLWWQTEIPGREASKDKPLLRDGKRVLECLQKALRIANSCIDERSTVEIFCSALDQYLYYFERQVEAVTPKYINSLVELISNGLETLANGDLHPSAAGPQGLIEGVGGSVEACRSHFRSQLLYIRNRKEAALRQVEREAAQAEAAAAAAAAAASSSAVDEGANGPEAEDAKTPAAPASKAGADWTAVQIAAALGKMRL</sequence>
<feature type="compositionally biased region" description="Pro residues" evidence="7">
    <location>
        <begin position="597"/>
        <end position="613"/>
    </location>
</feature>
<feature type="compositionally biased region" description="Polar residues" evidence="7">
    <location>
        <begin position="659"/>
        <end position="680"/>
    </location>
</feature>
<dbReference type="InterPro" id="IPR005378">
    <property type="entry name" value="Vps35"/>
</dbReference>
<dbReference type="EMBL" id="JAPDMQ010000006">
    <property type="protein sequence ID" value="KAK0540939.1"/>
    <property type="molecule type" value="Genomic_DNA"/>
</dbReference>
<protein>
    <submittedName>
        <fullName evidence="8">Retromer complex subunit Vps35</fullName>
    </submittedName>
</protein>
<name>A0AAN6GIJ4_9BASI</name>
<dbReference type="InterPro" id="IPR042491">
    <property type="entry name" value="Vps35_C"/>
</dbReference>
<dbReference type="PANTHER" id="PTHR11099">
    <property type="entry name" value="VACUOLAR SORTING PROTEIN 35"/>
    <property type="match status" value="1"/>
</dbReference>
<evidence type="ECO:0000256" key="6">
    <source>
        <dbReference type="SAM" id="Coils"/>
    </source>
</evidence>
<feature type="compositionally biased region" description="Basic and acidic residues" evidence="7">
    <location>
        <begin position="585"/>
        <end position="595"/>
    </location>
</feature>
<keyword evidence="6" id="KW-0175">Coiled coil</keyword>
<dbReference type="FunFam" id="1.25.40.660:FF:000002">
    <property type="entry name" value="Vacuolar protein sorting-associated protein 35"/>
    <property type="match status" value="1"/>
</dbReference>
<keyword evidence="5" id="KW-0472">Membrane</keyword>
<comment type="caution">
    <text evidence="8">The sequence shown here is derived from an EMBL/GenBank/DDBJ whole genome shotgun (WGS) entry which is preliminary data.</text>
</comment>
<dbReference type="PANTHER" id="PTHR11099:SF0">
    <property type="entry name" value="VACUOLAR PROTEIN SORTING-ASSOCIATED PROTEIN 35"/>
    <property type="match status" value="1"/>
</dbReference>
<feature type="region of interest" description="Disordered" evidence="7">
    <location>
        <begin position="528"/>
        <end position="762"/>
    </location>
</feature>
<accession>A0AAN6GIJ4</accession>
<dbReference type="GO" id="GO:0042147">
    <property type="term" value="P:retrograde transport, endosome to Golgi"/>
    <property type="evidence" value="ECO:0007669"/>
    <property type="project" value="InterPro"/>
</dbReference>
<keyword evidence="9" id="KW-1185">Reference proteome</keyword>
<dbReference type="Gene3D" id="1.25.40.660">
    <property type="entry name" value="Vacuolar protein sorting-associated protein 35, helical subcomplex Vps35-C"/>
    <property type="match status" value="1"/>
</dbReference>
<feature type="compositionally biased region" description="Low complexity" evidence="7">
    <location>
        <begin position="79"/>
        <end position="97"/>
    </location>
</feature>
<evidence type="ECO:0000256" key="2">
    <source>
        <dbReference type="ARBA" id="ARBA00006536"/>
    </source>
</evidence>
<evidence type="ECO:0000256" key="3">
    <source>
        <dbReference type="ARBA" id="ARBA00022448"/>
    </source>
</evidence>
<evidence type="ECO:0000313" key="8">
    <source>
        <dbReference type="EMBL" id="KAK0540939.1"/>
    </source>
</evidence>
<reference evidence="8" key="1">
    <citation type="journal article" date="2023" name="PhytoFront">
        <title>Draft Genome Resources of Seven Strains of Tilletia horrida, Causal Agent of Kernel Smut of Rice.</title>
        <authorList>
            <person name="Khanal S."/>
            <person name="Antony Babu S."/>
            <person name="Zhou X.G."/>
        </authorList>
    </citation>
    <scope>NUCLEOTIDE SEQUENCE</scope>
    <source>
        <strain evidence="8">TX3</strain>
    </source>
</reference>
<evidence type="ECO:0000256" key="1">
    <source>
        <dbReference type="ARBA" id="ARBA00004170"/>
    </source>
</evidence>
<feature type="compositionally biased region" description="Basic and acidic residues" evidence="7">
    <location>
        <begin position="693"/>
        <end position="704"/>
    </location>
</feature>
<feature type="compositionally biased region" description="Low complexity" evidence="7">
    <location>
        <begin position="737"/>
        <end position="749"/>
    </location>
</feature>
<feature type="region of interest" description="Disordered" evidence="7">
    <location>
        <begin position="79"/>
        <end position="125"/>
    </location>
</feature>
<comment type="similarity">
    <text evidence="2">Belongs to the VPS35 family.</text>
</comment>
<dbReference type="GO" id="GO:0005770">
    <property type="term" value="C:late endosome"/>
    <property type="evidence" value="ECO:0007669"/>
    <property type="project" value="TreeGrafter"/>
</dbReference>
<dbReference type="GO" id="GO:0030906">
    <property type="term" value="C:retromer, cargo-selective complex"/>
    <property type="evidence" value="ECO:0007669"/>
    <property type="project" value="InterPro"/>
</dbReference>
<evidence type="ECO:0000313" key="9">
    <source>
        <dbReference type="Proteomes" id="UP001176521"/>
    </source>
</evidence>
<keyword evidence="4" id="KW-0653">Protein transport</keyword>
<comment type="subcellular location">
    <subcellularLocation>
        <location evidence="1">Membrane</location>
        <topology evidence="1">Peripheral membrane protein</topology>
    </subcellularLocation>
</comment>
<feature type="compositionally biased region" description="Basic and acidic residues" evidence="7">
    <location>
        <begin position="528"/>
        <end position="551"/>
    </location>
</feature>
<feature type="compositionally biased region" description="Low complexity" evidence="7">
    <location>
        <begin position="707"/>
        <end position="725"/>
    </location>
</feature>
<dbReference type="Proteomes" id="UP001176521">
    <property type="component" value="Unassembled WGS sequence"/>
</dbReference>
<evidence type="ECO:0000256" key="5">
    <source>
        <dbReference type="ARBA" id="ARBA00023136"/>
    </source>
</evidence>
<feature type="coiled-coil region" evidence="6">
    <location>
        <begin position="1302"/>
        <end position="1329"/>
    </location>
</feature>
<proteinExistence type="inferred from homology"/>
<dbReference type="GO" id="GO:0005829">
    <property type="term" value="C:cytosol"/>
    <property type="evidence" value="ECO:0007669"/>
    <property type="project" value="GOC"/>
</dbReference>
<evidence type="ECO:0000256" key="4">
    <source>
        <dbReference type="ARBA" id="ARBA00022927"/>
    </source>
</evidence>
<dbReference type="Pfam" id="PF03635">
    <property type="entry name" value="Vps35"/>
    <property type="match status" value="1"/>
</dbReference>
<feature type="region of interest" description="Disordered" evidence="7">
    <location>
        <begin position="1334"/>
        <end position="1356"/>
    </location>
</feature>
<gene>
    <name evidence="8" type="primary">vps35</name>
    <name evidence="8" type="ORF">OC842_000250</name>
</gene>
<dbReference type="GO" id="GO:0006886">
    <property type="term" value="P:intracellular protein transport"/>
    <property type="evidence" value="ECO:0007669"/>
    <property type="project" value="TreeGrafter"/>
</dbReference>
<evidence type="ECO:0000256" key="7">
    <source>
        <dbReference type="SAM" id="MobiDB-lite"/>
    </source>
</evidence>